<keyword evidence="2 3" id="KW-0040">ANK repeat</keyword>
<dbReference type="InterPro" id="IPR036770">
    <property type="entry name" value="Ankyrin_rpt-contain_sf"/>
</dbReference>
<dbReference type="PROSITE" id="PS50297">
    <property type="entry name" value="ANK_REP_REGION"/>
    <property type="match status" value="1"/>
</dbReference>
<dbReference type="SUPFAM" id="SSF48403">
    <property type="entry name" value="Ankyrin repeat"/>
    <property type="match status" value="1"/>
</dbReference>
<feature type="region of interest" description="Disordered" evidence="4">
    <location>
        <begin position="208"/>
        <end position="229"/>
    </location>
</feature>
<dbReference type="AlphaFoldDB" id="A0A0H5QYX4"/>
<evidence type="ECO:0000256" key="2">
    <source>
        <dbReference type="ARBA" id="ARBA00023043"/>
    </source>
</evidence>
<feature type="repeat" description="ANK" evidence="3">
    <location>
        <begin position="135"/>
        <end position="170"/>
    </location>
</feature>
<sequence length="229" mass="24928">ALHLAIEKGSPDIIIEIFNAARPKTGDILVQNEMTDPSTGELVPDGLYIGDRRAIRQATPDLINFSNQKGETAFFLAIRFKRFDIAQFLFVNGADPSILDNDLSTPFLTDIPSDLSDELILLIIKNCDISHVNSDGNTILHMALKSNRLAVNRIVTKLLNQGADPLFADKNGNTALHLAIEHYLSGGTIILILEAATPRTADILGQNGMTDPSVCSNGEDRHVNRQATS</sequence>
<dbReference type="EMBL" id="HACM01006429">
    <property type="protein sequence ID" value="CRZ06871.1"/>
    <property type="molecule type" value="Transcribed_RNA"/>
</dbReference>
<name>A0A0H5QYX4_9EUKA</name>
<dbReference type="InterPro" id="IPR051070">
    <property type="entry name" value="NF-kappa-B_inhibitor"/>
</dbReference>
<feature type="non-terminal residue" evidence="5">
    <location>
        <position position="1"/>
    </location>
</feature>
<accession>A0A0H5QYX4</accession>
<evidence type="ECO:0000256" key="1">
    <source>
        <dbReference type="ARBA" id="ARBA00022737"/>
    </source>
</evidence>
<dbReference type="GO" id="GO:0005829">
    <property type="term" value="C:cytosol"/>
    <property type="evidence" value="ECO:0007669"/>
    <property type="project" value="TreeGrafter"/>
</dbReference>
<proteinExistence type="predicted"/>
<protein>
    <submittedName>
        <fullName evidence="5">Uncharacterized protein</fullName>
    </submittedName>
</protein>
<reference evidence="5" key="1">
    <citation type="submission" date="2015-04" db="EMBL/GenBank/DDBJ databases">
        <title>The genome sequence of the plant pathogenic Rhizarian Plasmodiophora brassicae reveals insights in its biotrophic life cycle and the origin of chitin synthesis.</title>
        <authorList>
            <person name="Schwelm A."/>
            <person name="Fogelqvist J."/>
            <person name="Knaust A."/>
            <person name="Julke S."/>
            <person name="Lilja T."/>
            <person name="Dhandapani V."/>
            <person name="Bonilla-Rosso G."/>
            <person name="Karlsson M."/>
            <person name="Shevchenko A."/>
            <person name="Choi S.R."/>
            <person name="Kim H.G."/>
            <person name="Park J.Y."/>
            <person name="Lim Y.P."/>
            <person name="Ludwig-Muller J."/>
            <person name="Dixelius C."/>
        </authorList>
    </citation>
    <scope>NUCLEOTIDE SEQUENCE</scope>
    <source>
        <tissue evidence="5">Potato root galls</tissue>
    </source>
</reference>
<keyword evidence="1" id="KW-0677">Repeat</keyword>
<dbReference type="Pfam" id="PF00023">
    <property type="entry name" value="Ank"/>
    <property type="match status" value="1"/>
</dbReference>
<dbReference type="SMART" id="SM00248">
    <property type="entry name" value="ANK"/>
    <property type="match status" value="3"/>
</dbReference>
<dbReference type="GO" id="GO:0051059">
    <property type="term" value="F:NF-kappaB binding"/>
    <property type="evidence" value="ECO:0007669"/>
    <property type="project" value="TreeGrafter"/>
</dbReference>
<dbReference type="PANTHER" id="PTHR46680">
    <property type="entry name" value="NF-KAPPA-B INHIBITOR ALPHA"/>
    <property type="match status" value="1"/>
</dbReference>
<dbReference type="Gene3D" id="1.25.40.20">
    <property type="entry name" value="Ankyrin repeat-containing domain"/>
    <property type="match status" value="2"/>
</dbReference>
<dbReference type="PANTHER" id="PTHR46680:SF3">
    <property type="entry name" value="NF-KAPPA-B INHIBITOR CACTUS"/>
    <property type="match status" value="1"/>
</dbReference>
<dbReference type="InterPro" id="IPR002110">
    <property type="entry name" value="Ankyrin_rpt"/>
</dbReference>
<evidence type="ECO:0000313" key="5">
    <source>
        <dbReference type="EMBL" id="CRZ06871.1"/>
    </source>
</evidence>
<dbReference type="GO" id="GO:0071356">
    <property type="term" value="P:cellular response to tumor necrosis factor"/>
    <property type="evidence" value="ECO:0007669"/>
    <property type="project" value="TreeGrafter"/>
</dbReference>
<feature type="repeat" description="ANK" evidence="3">
    <location>
        <begin position="69"/>
        <end position="101"/>
    </location>
</feature>
<organism evidence="5">
    <name type="scientific">Spongospora subterranea</name>
    <dbReference type="NCBI Taxonomy" id="70186"/>
    <lineage>
        <taxon>Eukaryota</taxon>
        <taxon>Sar</taxon>
        <taxon>Rhizaria</taxon>
        <taxon>Endomyxa</taxon>
        <taxon>Phytomyxea</taxon>
        <taxon>Plasmodiophorida</taxon>
        <taxon>Plasmodiophoridae</taxon>
        <taxon>Spongospora</taxon>
    </lineage>
</organism>
<feature type="non-terminal residue" evidence="5">
    <location>
        <position position="229"/>
    </location>
</feature>
<dbReference type="PROSITE" id="PS50088">
    <property type="entry name" value="ANK_REPEAT"/>
    <property type="match status" value="2"/>
</dbReference>
<dbReference type="Pfam" id="PF12796">
    <property type="entry name" value="Ank_2"/>
    <property type="match status" value="1"/>
</dbReference>
<evidence type="ECO:0000256" key="4">
    <source>
        <dbReference type="SAM" id="MobiDB-lite"/>
    </source>
</evidence>
<evidence type="ECO:0000256" key="3">
    <source>
        <dbReference type="PROSITE-ProRule" id="PRU00023"/>
    </source>
</evidence>